<gene>
    <name evidence="1" type="ORF">HINF_LOCUS28881</name>
</gene>
<evidence type="ECO:0000313" key="1">
    <source>
        <dbReference type="EMBL" id="CAL6022924.1"/>
    </source>
</evidence>
<organism evidence="1 2">
    <name type="scientific">Hexamita inflata</name>
    <dbReference type="NCBI Taxonomy" id="28002"/>
    <lineage>
        <taxon>Eukaryota</taxon>
        <taxon>Metamonada</taxon>
        <taxon>Diplomonadida</taxon>
        <taxon>Hexamitidae</taxon>
        <taxon>Hexamitinae</taxon>
        <taxon>Hexamita</taxon>
    </lineage>
</organism>
<accession>A0ABP1ISX2</accession>
<proteinExistence type="predicted"/>
<sequence>MNECHEQAGFVGSDSGACSDCCYNSQIVLNSECVLCSSVDSYSLYEIKNNCICQPEYQNITLHLQEELCESSGCNCLRSSCNYRFRRNYQKEENAKKEAQNDNSGREIQVSQITVPQIADVVQ</sequence>
<evidence type="ECO:0000313" key="2">
    <source>
        <dbReference type="Proteomes" id="UP001642409"/>
    </source>
</evidence>
<dbReference type="EMBL" id="CAXDID020000092">
    <property type="protein sequence ID" value="CAL6022924.1"/>
    <property type="molecule type" value="Genomic_DNA"/>
</dbReference>
<comment type="caution">
    <text evidence="1">The sequence shown here is derived from an EMBL/GenBank/DDBJ whole genome shotgun (WGS) entry which is preliminary data.</text>
</comment>
<reference evidence="1 2" key="1">
    <citation type="submission" date="2024-07" db="EMBL/GenBank/DDBJ databases">
        <authorList>
            <person name="Akdeniz Z."/>
        </authorList>
    </citation>
    <scope>NUCLEOTIDE SEQUENCE [LARGE SCALE GENOMIC DNA]</scope>
</reference>
<dbReference type="Proteomes" id="UP001642409">
    <property type="component" value="Unassembled WGS sequence"/>
</dbReference>
<name>A0ABP1ISX2_9EUKA</name>
<keyword evidence="2" id="KW-1185">Reference proteome</keyword>
<protein>
    <submittedName>
        <fullName evidence="1">Hypothetical_protein</fullName>
    </submittedName>
</protein>